<dbReference type="EMBL" id="CAUJNA010003446">
    <property type="protein sequence ID" value="CAJ1402261.1"/>
    <property type="molecule type" value="Genomic_DNA"/>
</dbReference>
<organism evidence="1 2">
    <name type="scientific">Effrenium voratum</name>
    <dbReference type="NCBI Taxonomy" id="2562239"/>
    <lineage>
        <taxon>Eukaryota</taxon>
        <taxon>Sar</taxon>
        <taxon>Alveolata</taxon>
        <taxon>Dinophyceae</taxon>
        <taxon>Suessiales</taxon>
        <taxon>Symbiodiniaceae</taxon>
        <taxon>Effrenium</taxon>
    </lineage>
</organism>
<keyword evidence="2" id="KW-1185">Reference proteome</keyword>
<proteinExistence type="predicted"/>
<name>A0AA36NGD9_9DINO</name>
<protein>
    <submittedName>
        <fullName evidence="1">Uncharacterized protein</fullName>
    </submittedName>
</protein>
<dbReference type="Proteomes" id="UP001178507">
    <property type="component" value="Unassembled WGS sequence"/>
</dbReference>
<reference evidence="1" key="1">
    <citation type="submission" date="2023-08" db="EMBL/GenBank/DDBJ databases">
        <authorList>
            <person name="Chen Y."/>
            <person name="Shah S."/>
            <person name="Dougan E. K."/>
            <person name="Thang M."/>
            <person name="Chan C."/>
        </authorList>
    </citation>
    <scope>NUCLEOTIDE SEQUENCE</scope>
</reference>
<evidence type="ECO:0000313" key="1">
    <source>
        <dbReference type="EMBL" id="CAJ1402261.1"/>
    </source>
</evidence>
<sequence length="145" mass="16632">MAADCVEAAERDGRKSLQAVAVLQEENYRLRIRTLQKMRRGHLATLGRGCCAAWHAICQEQLQAKALAAQRQRILRHAVELVCCSRPSTDQALLKAAFLEWWGLLPSLAMLRCMQQELELHRAGRAQLVRQYSELKEQLERRALR</sequence>
<accession>A0AA36NGD9</accession>
<dbReference type="AlphaFoldDB" id="A0AA36NGD9"/>
<gene>
    <name evidence="1" type="ORF">EVOR1521_LOCUS25189</name>
</gene>
<evidence type="ECO:0000313" key="2">
    <source>
        <dbReference type="Proteomes" id="UP001178507"/>
    </source>
</evidence>
<comment type="caution">
    <text evidence="1">The sequence shown here is derived from an EMBL/GenBank/DDBJ whole genome shotgun (WGS) entry which is preliminary data.</text>
</comment>